<dbReference type="AlphaFoldDB" id="A0A1S1PA94"/>
<feature type="region of interest" description="Disordered" evidence="1">
    <location>
        <begin position="1"/>
        <end position="24"/>
    </location>
</feature>
<name>A0A1S1PA94_METEX</name>
<sequence length="69" mass="7589">MSSDTQQHHELLSAVKAAQGTQDGSFEKAVTRAFEHVFEHLDRLNSHVSTGGSEGEERALKPDESPTLR</sequence>
<dbReference type="EMBL" id="MNAO01000033">
    <property type="protein sequence ID" value="OHV17532.1"/>
    <property type="molecule type" value="Genomic_DNA"/>
</dbReference>
<dbReference type="Proteomes" id="UP001223720">
    <property type="component" value="Chromosome"/>
</dbReference>
<dbReference type="RefSeq" id="WP_004446669.1">
    <property type="nucleotide sequence ID" value="NZ_BJVP01000008.1"/>
</dbReference>
<evidence type="ECO:0000256" key="1">
    <source>
        <dbReference type="SAM" id="MobiDB-lite"/>
    </source>
</evidence>
<reference evidence="2 4" key="1">
    <citation type="submission" date="2016-10" db="EMBL/GenBank/DDBJ databases">
        <title>Draft genome sequence of Methylobacterium extorquens CP3, a seed endophyte of Crotalaria pumila with plant growth-promoting and metal tolerance properties.</title>
        <authorList>
            <person name="Sanchez-Lopez A.S."/>
            <person name="Van Hamme J.D."/>
            <person name="Thijs S."/>
            <person name="Mcammond B.M."/>
            <person name="Stevens V."/>
            <person name="Gonzalez-Chavez M.D.C."/>
            <person name="Vangronsveld J."/>
        </authorList>
    </citation>
    <scope>NUCLEOTIDE SEQUENCE [LARGE SCALE GENOMIC DNA]</scope>
    <source>
        <strain evidence="2 4">CP3</strain>
    </source>
</reference>
<evidence type="ECO:0000313" key="3">
    <source>
        <dbReference type="EMBL" id="WHQ68676.1"/>
    </source>
</evidence>
<protein>
    <submittedName>
        <fullName evidence="2">Uncharacterized protein</fullName>
    </submittedName>
</protein>
<dbReference type="EMBL" id="CP073633">
    <property type="protein sequence ID" value="WHQ68676.1"/>
    <property type="molecule type" value="Genomic_DNA"/>
</dbReference>
<reference evidence="3" key="2">
    <citation type="journal article" date="2022" name="Biotechnol. Bioprocess Eng.">
        <title>Pan-genome Analysis Reveals Comparative Genomic Features of Central Metabolic Pathways in Methylorubrum extorquens.</title>
        <authorList>
            <person name="Lee G.M."/>
            <person name="Scott-Nevros Z.K."/>
            <person name="Lee S.-M."/>
            <person name="Kim D."/>
        </authorList>
    </citation>
    <scope>NUCLEOTIDE SEQUENCE</scope>
    <source>
        <strain evidence="3">ATCC 55366</strain>
    </source>
</reference>
<dbReference type="GeneID" id="72991345"/>
<dbReference type="Proteomes" id="UP000180215">
    <property type="component" value="Unassembled WGS sequence"/>
</dbReference>
<feature type="region of interest" description="Disordered" evidence="1">
    <location>
        <begin position="45"/>
        <end position="69"/>
    </location>
</feature>
<organism evidence="2 4">
    <name type="scientific">Methylorubrum extorquens</name>
    <name type="common">Methylobacterium dichloromethanicum</name>
    <name type="synonym">Methylobacterium extorquens</name>
    <dbReference type="NCBI Taxonomy" id="408"/>
    <lineage>
        <taxon>Bacteria</taxon>
        <taxon>Pseudomonadati</taxon>
        <taxon>Pseudomonadota</taxon>
        <taxon>Alphaproteobacteria</taxon>
        <taxon>Hyphomicrobiales</taxon>
        <taxon>Methylobacteriaceae</taxon>
        <taxon>Methylorubrum</taxon>
    </lineage>
</organism>
<evidence type="ECO:0000313" key="4">
    <source>
        <dbReference type="Proteomes" id="UP000180215"/>
    </source>
</evidence>
<accession>A0A1S1PA94</accession>
<feature type="compositionally biased region" description="Basic and acidic residues" evidence="1">
    <location>
        <begin position="55"/>
        <end position="69"/>
    </location>
</feature>
<feature type="compositionally biased region" description="Basic and acidic residues" evidence="1">
    <location>
        <begin position="1"/>
        <end position="11"/>
    </location>
</feature>
<evidence type="ECO:0000313" key="2">
    <source>
        <dbReference type="EMBL" id="OHV17532.1"/>
    </source>
</evidence>
<proteinExistence type="predicted"/>
<gene>
    <name evidence="2" type="ORF">BK022_04905</name>
    <name evidence="3" type="ORF">KEC54_20255</name>
</gene>